<proteinExistence type="predicted"/>
<feature type="domain" description="DUF397" evidence="1">
    <location>
        <begin position="16"/>
        <end position="69"/>
    </location>
</feature>
<protein>
    <submittedName>
        <fullName evidence="2">DUF397 domain-containing protein</fullName>
    </submittedName>
</protein>
<dbReference type="Proteomes" id="UP001183809">
    <property type="component" value="Unassembled WGS sequence"/>
</dbReference>
<comment type="caution">
    <text evidence="2">The sequence shown here is derived from an EMBL/GenBank/DDBJ whole genome shotgun (WGS) entry which is preliminary data.</text>
</comment>
<evidence type="ECO:0000259" key="1">
    <source>
        <dbReference type="Pfam" id="PF04149"/>
    </source>
</evidence>
<dbReference type="RefSeq" id="WP_311693320.1">
    <property type="nucleotide sequence ID" value="NZ_JAVREY010000006.1"/>
</dbReference>
<name>A0ABU2TPP9_9ACTN</name>
<reference evidence="3" key="1">
    <citation type="submission" date="2023-07" db="EMBL/GenBank/DDBJ databases">
        <title>30 novel species of actinomycetes from the DSMZ collection.</title>
        <authorList>
            <person name="Nouioui I."/>
        </authorList>
    </citation>
    <scope>NUCLEOTIDE SEQUENCE [LARGE SCALE GENOMIC DNA]</scope>
    <source>
        <strain evidence="3">DSM 41699</strain>
    </source>
</reference>
<accession>A0ABU2TPP9</accession>
<dbReference type="EMBL" id="JAVREY010000006">
    <property type="protein sequence ID" value="MDT0462919.1"/>
    <property type="molecule type" value="Genomic_DNA"/>
</dbReference>
<dbReference type="InterPro" id="IPR007278">
    <property type="entry name" value="DUF397"/>
</dbReference>
<dbReference type="Pfam" id="PF04149">
    <property type="entry name" value="DUF397"/>
    <property type="match status" value="1"/>
</dbReference>
<sequence>MRAKKAALYALDLTDARWVKSSKSTTGPYCVEVADLGGGAVAVRDSNNVDLPALRFSAEEWAAFREGVREGEFG</sequence>
<gene>
    <name evidence="2" type="ORF">RM764_07820</name>
</gene>
<evidence type="ECO:0000313" key="2">
    <source>
        <dbReference type="EMBL" id="MDT0462919.1"/>
    </source>
</evidence>
<evidence type="ECO:0000313" key="3">
    <source>
        <dbReference type="Proteomes" id="UP001183809"/>
    </source>
</evidence>
<organism evidence="2 3">
    <name type="scientific">Streptomyces gibsoniae</name>
    <dbReference type="NCBI Taxonomy" id="3075529"/>
    <lineage>
        <taxon>Bacteria</taxon>
        <taxon>Bacillati</taxon>
        <taxon>Actinomycetota</taxon>
        <taxon>Actinomycetes</taxon>
        <taxon>Kitasatosporales</taxon>
        <taxon>Streptomycetaceae</taxon>
        <taxon>Streptomyces</taxon>
    </lineage>
</organism>
<keyword evidence="3" id="KW-1185">Reference proteome</keyword>